<dbReference type="EMBL" id="SODU01000001">
    <property type="protein sequence ID" value="TDW95388.1"/>
    <property type="molecule type" value="Genomic_DNA"/>
</dbReference>
<protein>
    <submittedName>
        <fullName evidence="2">Uncharacterized protein</fullName>
    </submittedName>
</protein>
<accession>A0ABY2FQG8</accession>
<dbReference type="Proteomes" id="UP000295060">
    <property type="component" value="Unassembled WGS sequence"/>
</dbReference>
<name>A0ABY2FQG8_9ACTN</name>
<comment type="caution">
    <text evidence="2">The sequence shown here is derived from an EMBL/GenBank/DDBJ whole genome shotgun (WGS) entry which is preliminary data.</text>
</comment>
<evidence type="ECO:0000313" key="3">
    <source>
        <dbReference type="Proteomes" id="UP000295060"/>
    </source>
</evidence>
<sequence>MSISRRSVLIVVAISVLALVLLLFIQSFLLLTVVAAGAAFAVGQLVPPQVRPGTGKMPLQRPPLWGLLLLGGIFLVGVALSGYVALGGGAGTQTVAGWIGVVFLSCLGAFITVVLRKVDQGASC</sequence>
<keyword evidence="1" id="KW-0472">Membrane</keyword>
<keyword evidence="3" id="KW-1185">Reference proteome</keyword>
<gene>
    <name evidence="2" type="ORF">EV137_2728</name>
</gene>
<proteinExistence type="predicted"/>
<reference evidence="2 3" key="1">
    <citation type="submission" date="2019-03" db="EMBL/GenBank/DDBJ databases">
        <title>Genomic Encyclopedia of Type Strains, Phase III (KMG-III): the genomes of soil and plant-associated and newly described type strains.</title>
        <authorList>
            <person name="Whitman W."/>
        </authorList>
    </citation>
    <scope>NUCLEOTIDE SEQUENCE [LARGE SCALE GENOMIC DNA]</scope>
    <source>
        <strain evidence="2 3">VKMAc-2574</strain>
    </source>
</reference>
<feature type="transmembrane region" description="Helical" evidence="1">
    <location>
        <begin position="65"/>
        <end position="86"/>
    </location>
</feature>
<organism evidence="2 3">
    <name type="scientific">Kribbella pratensis</name>
    <dbReference type="NCBI Taxonomy" id="2512112"/>
    <lineage>
        <taxon>Bacteria</taxon>
        <taxon>Bacillati</taxon>
        <taxon>Actinomycetota</taxon>
        <taxon>Actinomycetes</taxon>
        <taxon>Propionibacteriales</taxon>
        <taxon>Kribbellaceae</taxon>
        <taxon>Kribbella</taxon>
    </lineage>
</organism>
<keyword evidence="1" id="KW-1133">Transmembrane helix</keyword>
<feature type="transmembrane region" description="Helical" evidence="1">
    <location>
        <begin position="95"/>
        <end position="115"/>
    </location>
</feature>
<evidence type="ECO:0000313" key="2">
    <source>
        <dbReference type="EMBL" id="TDW95388.1"/>
    </source>
</evidence>
<evidence type="ECO:0000256" key="1">
    <source>
        <dbReference type="SAM" id="Phobius"/>
    </source>
</evidence>
<keyword evidence="1" id="KW-0812">Transmembrane</keyword>